<dbReference type="GeneID" id="42800926"/>
<dbReference type="EMBL" id="CP045484">
    <property type="protein sequence ID" value="QGR16906.1"/>
    <property type="molecule type" value="Genomic_DNA"/>
</dbReference>
<evidence type="ECO:0000313" key="3">
    <source>
        <dbReference type="Proteomes" id="UP000427373"/>
    </source>
</evidence>
<gene>
    <name evidence="2" type="ORF">D1869_06735</name>
    <name evidence="1" type="ORF">HNQ62_000383</name>
</gene>
<reference evidence="1 4" key="2">
    <citation type="submission" date="2020-08" db="EMBL/GenBank/DDBJ databases">
        <title>Genomic Encyclopedia of Type Strains, Phase IV (KMG-IV): sequencing the most valuable type-strain genomes for metagenomic binning, comparative biology and taxonomic classification.</title>
        <authorList>
            <person name="Goeker M."/>
        </authorList>
    </citation>
    <scope>NUCLEOTIDE SEQUENCE [LARGE SCALE GENOMIC DNA]</scope>
    <source>
        <strain evidence="1 4">DSM 12421</strain>
    </source>
</reference>
<sequence length="139" mass="16667">MPIRDEKTYARMSLNDFLISYERLKKGDLRLSAFRAYKAERRMLQSLAMKHDLHRKDTKCAVPKKEMLKVAKELEEKYSGIYQMTQKALKLFDQWKNENVDEKDIRELLFLLNYDWIKEHLADKELDKIKNIQKELGNG</sequence>
<dbReference type="Proteomes" id="UP000427373">
    <property type="component" value="Chromosome"/>
</dbReference>
<organism evidence="2 3">
    <name type="scientific">Sulfurisphaera ohwakuensis</name>
    <dbReference type="NCBI Taxonomy" id="69656"/>
    <lineage>
        <taxon>Archaea</taxon>
        <taxon>Thermoproteota</taxon>
        <taxon>Thermoprotei</taxon>
        <taxon>Sulfolobales</taxon>
        <taxon>Sulfolobaceae</taxon>
        <taxon>Sulfurisphaera</taxon>
    </lineage>
</organism>
<dbReference type="InterPro" id="IPR010268">
    <property type="entry name" value="PaREP1"/>
</dbReference>
<dbReference type="Proteomes" id="UP000582213">
    <property type="component" value="Unassembled WGS sequence"/>
</dbReference>
<reference evidence="2 3" key="1">
    <citation type="submission" date="2019-10" db="EMBL/GenBank/DDBJ databases">
        <title>Genome Sequences from Six Type Strain Members of the Archaeal Family Sulfolobaceae: Acidianus ambivalens, Acidianus infernus, Metallosphaera prunae, Stygiolobus azoricus, Sulfolobus metallicus, and Sulfurisphaera ohwakuensis.</title>
        <authorList>
            <person name="Counts J.A."/>
            <person name="Kelly R.M."/>
        </authorList>
    </citation>
    <scope>NUCLEOTIDE SEQUENCE [LARGE SCALE GENOMIC DNA]</scope>
    <source>
        <strain evidence="2 3">TA-1</strain>
    </source>
</reference>
<evidence type="ECO:0000313" key="4">
    <source>
        <dbReference type="Proteomes" id="UP000582213"/>
    </source>
</evidence>
<evidence type="ECO:0000313" key="2">
    <source>
        <dbReference type="EMBL" id="QGR16906.1"/>
    </source>
</evidence>
<proteinExistence type="predicted"/>
<name>A0A650CGM3_SULOH</name>
<keyword evidence="3" id="KW-1185">Reference proteome</keyword>
<dbReference type="Pfam" id="PF05942">
    <property type="entry name" value="PaREP1"/>
    <property type="match status" value="1"/>
</dbReference>
<evidence type="ECO:0000313" key="1">
    <source>
        <dbReference type="EMBL" id="MBB5252665.1"/>
    </source>
</evidence>
<protein>
    <submittedName>
        <fullName evidence="1">Ca2+-binding EF-hand superfamily protein</fullName>
    </submittedName>
</protein>
<dbReference type="EMBL" id="JACHFY010000001">
    <property type="protein sequence ID" value="MBB5252665.1"/>
    <property type="molecule type" value="Genomic_DNA"/>
</dbReference>
<accession>A0A650CGM3</accession>
<dbReference type="KEGG" id="soh:D1869_06735"/>
<dbReference type="RefSeq" id="WP_156014457.1">
    <property type="nucleotide sequence ID" value="NZ_CP045484.1"/>
</dbReference>
<dbReference type="OrthoDB" id="41636at2157"/>
<dbReference type="AlphaFoldDB" id="A0A650CGM3"/>